<accession>A0ACC1Z247</accession>
<dbReference type="Proteomes" id="UP001164539">
    <property type="component" value="Chromosome 1"/>
</dbReference>
<organism evidence="1 2">
    <name type="scientific">Melia azedarach</name>
    <name type="common">Chinaberry tree</name>
    <dbReference type="NCBI Taxonomy" id="155640"/>
    <lineage>
        <taxon>Eukaryota</taxon>
        <taxon>Viridiplantae</taxon>
        <taxon>Streptophyta</taxon>
        <taxon>Embryophyta</taxon>
        <taxon>Tracheophyta</taxon>
        <taxon>Spermatophyta</taxon>
        <taxon>Magnoliopsida</taxon>
        <taxon>eudicotyledons</taxon>
        <taxon>Gunneridae</taxon>
        <taxon>Pentapetalae</taxon>
        <taxon>rosids</taxon>
        <taxon>malvids</taxon>
        <taxon>Sapindales</taxon>
        <taxon>Meliaceae</taxon>
        <taxon>Melia</taxon>
    </lineage>
</organism>
<proteinExistence type="predicted"/>
<evidence type="ECO:0000313" key="2">
    <source>
        <dbReference type="Proteomes" id="UP001164539"/>
    </source>
</evidence>
<name>A0ACC1Z247_MELAZ</name>
<comment type="caution">
    <text evidence="1">The sequence shown here is derived from an EMBL/GenBank/DDBJ whole genome shotgun (WGS) entry which is preliminary data.</text>
</comment>
<dbReference type="EMBL" id="CM051394">
    <property type="protein sequence ID" value="KAJ4729822.1"/>
    <property type="molecule type" value="Genomic_DNA"/>
</dbReference>
<reference evidence="1 2" key="1">
    <citation type="journal article" date="2023" name="Science">
        <title>Complex scaffold remodeling in plant triterpene biosynthesis.</title>
        <authorList>
            <person name="De La Pena R."/>
            <person name="Hodgson H."/>
            <person name="Liu J.C."/>
            <person name="Stephenson M.J."/>
            <person name="Martin A.C."/>
            <person name="Owen C."/>
            <person name="Harkess A."/>
            <person name="Leebens-Mack J."/>
            <person name="Jimenez L.E."/>
            <person name="Osbourn A."/>
            <person name="Sattely E.S."/>
        </authorList>
    </citation>
    <scope>NUCLEOTIDE SEQUENCE [LARGE SCALE GENOMIC DNA]</scope>
    <source>
        <strain evidence="2">cv. JPN11</strain>
        <tissue evidence="1">Leaf</tissue>
    </source>
</reference>
<evidence type="ECO:0000313" key="1">
    <source>
        <dbReference type="EMBL" id="KAJ4729822.1"/>
    </source>
</evidence>
<sequence>MKDLLRANSRCRFGISRVFNCWVRFYSSEPVPTTSFQPNDSLFRRISRAGHPNISMAAVLDRWLEEGRDVKQSELQRIIKQLRNYRRTCHALQVSMWMTNQRSHNLSPGDIAIQLDLISKVYGLQQAEKYFNSIPEDLRVFQVYGALLNCYAQNKSLEKAEAVMEKMRDLGSANTSLSYNAMLNLYLQLGKYEKLNTVIEEMEEKGIICDKFTYNIHLNAYGATSNFEGMEKLLKKMEVDPHVTVDWHAYIVAANWYLKTGLTEKCLVMLKRSEQLISGKTRRRAYEIFLTLYAAAGKRDEVYRIWNLYKNLGKALNSGYLCIISSLMKLNDVDGAEKILEEWENEHSVYDFRVPNCMISTYCRKGLLEKADAYVNRLIESGKEPGAATWDRLATGYYVNGKMEKSVETLKRAILASRPGWMPNRLTFAACLEYLRRQGNVEVVEELLELFRGRGHSLTDIYDKLGSSISNETLGSRALDQMEREEQIVSGETHEFVEFKDEGSS</sequence>
<protein>
    <submittedName>
        <fullName evidence="1">Pentatricopeptide repeat-containing protein</fullName>
    </submittedName>
</protein>
<keyword evidence="2" id="KW-1185">Reference proteome</keyword>
<gene>
    <name evidence="1" type="ORF">OWV82_002542</name>
</gene>